<feature type="chain" id="PRO_5040184126" description="Secreted protein" evidence="1">
    <location>
        <begin position="23"/>
        <end position="73"/>
    </location>
</feature>
<sequence length="73" mass="8309">MLSTVFIFVSVFFSLLCSLCTQVSYDESLPRHSLLFLAHRTDCSARTRISIYRALPRLLSLFKDIVDDVPGPE</sequence>
<evidence type="ECO:0000256" key="1">
    <source>
        <dbReference type="SAM" id="SignalP"/>
    </source>
</evidence>
<feature type="non-terminal residue" evidence="2">
    <location>
        <position position="73"/>
    </location>
</feature>
<evidence type="ECO:0000313" key="3">
    <source>
        <dbReference type="Proteomes" id="UP000886653"/>
    </source>
</evidence>
<comment type="caution">
    <text evidence="2">The sequence shown here is derived from an EMBL/GenBank/DDBJ whole genome shotgun (WGS) entry which is preliminary data.</text>
</comment>
<dbReference type="Proteomes" id="UP000886653">
    <property type="component" value="Unassembled WGS sequence"/>
</dbReference>
<gene>
    <name evidence="2" type="ORF">CROQUDRAFT_663308</name>
</gene>
<dbReference type="EMBL" id="MU167370">
    <property type="protein sequence ID" value="KAG0141804.1"/>
    <property type="molecule type" value="Genomic_DNA"/>
</dbReference>
<protein>
    <recommendedName>
        <fullName evidence="4">Secreted protein</fullName>
    </recommendedName>
</protein>
<evidence type="ECO:0008006" key="4">
    <source>
        <dbReference type="Google" id="ProtNLM"/>
    </source>
</evidence>
<reference evidence="2" key="1">
    <citation type="submission" date="2013-11" db="EMBL/GenBank/DDBJ databases">
        <title>Genome sequence of the fusiform rust pathogen reveals effectors for host alternation and coevolution with pine.</title>
        <authorList>
            <consortium name="DOE Joint Genome Institute"/>
            <person name="Smith K."/>
            <person name="Pendleton A."/>
            <person name="Kubisiak T."/>
            <person name="Anderson C."/>
            <person name="Salamov A."/>
            <person name="Aerts A."/>
            <person name="Riley R."/>
            <person name="Clum A."/>
            <person name="Lindquist E."/>
            <person name="Ence D."/>
            <person name="Campbell M."/>
            <person name="Kronenberg Z."/>
            <person name="Feau N."/>
            <person name="Dhillon B."/>
            <person name="Hamelin R."/>
            <person name="Burleigh J."/>
            <person name="Smith J."/>
            <person name="Yandell M."/>
            <person name="Nelson C."/>
            <person name="Grigoriev I."/>
            <person name="Davis J."/>
        </authorList>
    </citation>
    <scope>NUCLEOTIDE SEQUENCE</scope>
    <source>
        <strain evidence="2">G11</strain>
    </source>
</reference>
<feature type="signal peptide" evidence="1">
    <location>
        <begin position="1"/>
        <end position="22"/>
    </location>
</feature>
<accession>A0A9P6T7S8</accession>
<proteinExistence type="predicted"/>
<dbReference type="AlphaFoldDB" id="A0A9P6T7S8"/>
<evidence type="ECO:0000313" key="2">
    <source>
        <dbReference type="EMBL" id="KAG0141804.1"/>
    </source>
</evidence>
<keyword evidence="3" id="KW-1185">Reference proteome</keyword>
<name>A0A9P6T7S8_9BASI</name>
<keyword evidence="1" id="KW-0732">Signal</keyword>
<organism evidence="2 3">
    <name type="scientific">Cronartium quercuum f. sp. fusiforme G11</name>
    <dbReference type="NCBI Taxonomy" id="708437"/>
    <lineage>
        <taxon>Eukaryota</taxon>
        <taxon>Fungi</taxon>
        <taxon>Dikarya</taxon>
        <taxon>Basidiomycota</taxon>
        <taxon>Pucciniomycotina</taxon>
        <taxon>Pucciniomycetes</taxon>
        <taxon>Pucciniales</taxon>
        <taxon>Coleosporiaceae</taxon>
        <taxon>Cronartium</taxon>
    </lineage>
</organism>